<proteinExistence type="predicted"/>
<organism evidence="1 2">
    <name type="scientific">Chania multitudinisentens RB-25</name>
    <dbReference type="NCBI Taxonomy" id="1441930"/>
    <lineage>
        <taxon>Bacteria</taxon>
        <taxon>Pseudomonadati</taxon>
        <taxon>Pseudomonadota</taxon>
        <taxon>Gammaproteobacteria</taxon>
        <taxon>Enterobacterales</taxon>
        <taxon>Yersiniaceae</taxon>
        <taxon>Chania</taxon>
    </lineage>
</organism>
<dbReference type="EMBL" id="CP007044">
    <property type="protein sequence ID" value="AHG22206.1"/>
    <property type="molecule type" value="Genomic_DNA"/>
</dbReference>
<protein>
    <submittedName>
        <fullName evidence="1">Cytoplasmic protein</fullName>
    </submittedName>
</protein>
<name>W0LEN5_9GAMM</name>
<dbReference type="RefSeq" id="WP_024914520.1">
    <property type="nucleotide sequence ID" value="NZ_CP007044.2"/>
</dbReference>
<dbReference type="Pfam" id="PF26636">
    <property type="entry name" value="DUF8209"/>
    <property type="match status" value="1"/>
</dbReference>
<accession>W0LEN5</accession>
<dbReference type="InterPro" id="IPR058064">
    <property type="entry name" value="STM2901-like"/>
</dbReference>
<dbReference type="eggNOG" id="ENOG5032SCN">
    <property type="taxonomic scope" value="Bacteria"/>
</dbReference>
<dbReference type="KEGG" id="sfo:Z042_23315"/>
<dbReference type="NCBIfam" id="NF045926">
    <property type="entry name" value="STM2901_fam"/>
    <property type="match status" value="1"/>
</dbReference>
<dbReference type="AlphaFoldDB" id="W0LEN5"/>
<sequence length="152" mass="16787">MDTVEQVKGYFYKGYWNLKPDELWALILIDAMSQHLEIGVTAAAGIIAGYPILPTPSKPAGATKGTSIASILSRKMLPNARLPLGMQIPTITGRISSMRISRTNKIGAIIGRYVPWIGYGAAIWYAQAILRDTSQVFNSIVAPKDRIQWTYF</sequence>
<evidence type="ECO:0000313" key="2">
    <source>
        <dbReference type="Proteomes" id="UP000019030"/>
    </source>
</evidence>
<reference evidence="1 2" key="1">
    <citation type="submission" date="2014-01" db="EMBL/GenBank/DDBJ databases">
        <title>Isolation of Serratia multitudinisentens RB-25 from Ex-Landfill site.</title>
        <authorList>
            <person name="Robson E.H.J."/>
        </authorList>
    </citation>
    <scope>NUCLEOTIDE SEQUENCE [LARGE SCALE GENOMIC DNA]</scope>
    <source>
        <strain evidence="1 2">RB-25</strain>
    </source>
</reference>
<keyword evidence="2" id="KW-1185">Reference proteome</keyword>
<dbReference type="PATRIC" id="fig|1441930.4.peg.4607"/>
<dbReference type="InterPro" id="IPR058522">
    <property type="entry name" value="DUF8209"/>
</dbReference>
<dbReference type="Proteomes" id="UP000019030">
    <property type="component" value="Chromosome"/>
</dbReference>
<dbReference type="HOGENOM" id="CLU_145939_1_0_6"/>
<dbReference type="STRING" id="1441930.Z042_23315"/>
<reference evidence="1 2" key="2">
    <citation type="submission" date="2015-03" db="EMBL/GenBank/DDBJ databases">
        <authorList>
            <person name="Chan K.-G."/>
        </authorList>
    </citation>
    <scope>NUCLEOTIDE SEQUENCE [LARGE SCALE GENOMIC DNA]</scope>
    <source>
        <strain evidence="1 2">RB-25</strain>
    </source>
</reference>
<dbReference type="OrthoDB" id="8815988at2"/>
<gene>
    <name evidence="1" type="ORF">Z042_23315</name>
</gene>
<evidence type="ECO:0000313" key="1">
    <source>
        <dbReference type="EMBL" id="AHG22206.1"/>
    </source>
</evidence>